<reference evidence="1" key="1">
    <citation type="journal article" date="2015" name="Nature">
        <title>Complex archaea that bridge the gap between prokaryotes and eukaryotes.</title>
        <authorList>
            <person name="Spang A."/>
            <person name="Saw J.H."/>
            <person name="Jorgensen S.L."/>
            <person name="Zaremba-Niedzwiedzka K."/>
            <person name="Martijn J."/>
            <person name="Lind A.E."/>
            <person name="van Eijk R."/>
            <person name="Schleper C."/>
            <person name="Guy L."/>
            <person name="Ettema T.J."/>
        </authorList>
    </citation>
    <scope>NUCLEOTIDE SEQUENCE</scope>
</reference>
<protein>
    <submittedName>
        <fullName evidence="1">Uncharacterized protein</fullName>
    </submittedName>
</protein>
<dbReference type="EMBL" id="LAZR01000352">
    <property type="protein sequence ID" value="KKN72977.1"/>
    <property type="molecule type" value="Genomic_DNA"/>
</dbReference>
<dbReference type="AlphaFoldDB" id="A0A0F9TDI6"/>
<accession>A0A0F9TDI6</accession>
<sequence length="76" mass="9142">MISKKEYENLPKGKLLELLEIRTDQAFLSLMKDKRMGLAYHMDRLERNYKRQKEKILGRMTVKKALKFNSLFDFVC</sequence>
<comment type="caution">
    <text evidence="1">The sequence shown here is derived from an EMBL/GenBank/DDBJ whole genome shotgun (WGS) entry which is preliminary data.</text>
</comment>
<name>A0A0F9TDI6_9ZZZZ</name>
<organism evidence="1">
    <name type="scientific">marine sediment metagenome</name>
    <dbReference type="NCBI Taxonomy" id="412755"/>
    <lineage>
        <taxon>unclassified sequences</taxon>
        <taxon>metagenomes</taxon>
        <taxon>ecological metagenomes</taxon>
    </lineage>
</organism>
<proteinExistence type="predicted"/>
<gene>
    <name evidence="1" type="ORF">LCGC14_0405310</name>
</gene>
<evidence type="ECO:0000313" key="1">
    <source>
        <dbReference type="EMBL" id="KKN72977.1"/>
    </source>
</evidence>